<organism evidence="2 3">
    <name type="scientific">Conexibacter arvalis</name>
    <dbReference type="NCBI Taxonomy" id="912552"/>
    <lineage>
        <taxon>Bacteria</taxon>
        <taxon>Bacillati</taxon>
        <taxon>Actinomycetota</taxon>
        <taxon>Thermoleophilia</taxon>
        <taxon>Solirubrobacterales</taxon>
        <taxon>Conexibacteraceae</taxon>
        <taxon>Conexibacter</taxon>
    </lineage>
</organism>
<dbReference type="GO" id="GO:0032259">
    <property type="term" value="P:methylation"/>
    <property type="evidence" value="ECO:0007669"/>
    <property type="project" value="UniProtKB-KW"/>
</dbReference>
<dbReference type="InterPro" id="IPR013216">
    <property type="entry name" value="Methyltransf_11"/>
</dbReference>
<accession>A0A840IHX0</accession>
<dbReference type="EMBL" id="JACHNU010000007">
    <property type="protein sequence ID" value="MBB4664376.1"/>
    <property type="molecule type" value="Genomic_DNA"/>
</dbReference>
<dbReference type="AlphaFoldDB" id="A0A840IHX0"/>
<gene>
    <name evidence="2" type="ORF">BDZ31_003987</name>
</gene>
<comment type="caution">
    <text evidence="2">The sequence shown here is derived from an EMBL/GenBank/DDBJ whole genome shotgun (WGS) entry which is preliminary data.</text>
</comment>
<dbReference type="InterPro" id="IPR050508">
    <property type="entry name" value="Methyltransf_Superfamily"/>
</dbReference>
<evidence type="ECO:0000313" key="3">
    <source>
        <dbReference type="Proteomes" id="UP000585272"/>
    </source>
</evidence>
<dbReference type="PANTHER" id="PTHR42912">
    <property type="entry name" value="METHYLTRANSFERASE"/>
    <property type="match status" value="1"/>
</dbReference>
<evidence type="ECO:0000259" key="1">
    <source>
        <dbReference type="Pfam" id="PF08241"/>
    </source>
</evidence>
<dbReference type="Proteomes" id="UP000585272">
    <property type="component" value="Unassembled WGS sequence"/>
</dbReference>
<dbReference type="Pfam" id="PF08241">
    <property type="entry name" value="Methyltransf_11"/>
    <property type="match status" value="1"/>
</dbReference>
<keyword evidence="2" id="KW-0489">Methyltransferase</keyword>
<dbReference type="CDD" id="cd02440">
    <property type="entry name" value="AdoMet_MTases"/>
    <property type="match status" value="1"/>
</dbReference>
<dbReference type="RefSeq" id="WP_183344394.1">
    <property type="nucleotide sequence ID" value="NZ_JACHNU010000007.1"/>
</dbReference>
<proteinExistence type="predicted"/>
<dbReference type="Gene3D" id="3.40.50.150">
    <property type="entry name" value="Vaccinia Virus protein VP39"/>
    <property type="match status" value="1"/>
</dbReference>
<feature type="domain" description="Methyltransferase type 11" evidence="1">
    <location>
        <begin position="61"/>
        <end position="158"/>
    </location>
</feature>
<reference evidence="2 3" key="1">
    <citation type="submission" date="2020-08" db="EMBL/GenBank/DDBJ databases">
        <title>Genomic Encyclopedia of Archaeal and Bacterial Type Strains, Phase II (KMG-II): from individual species to whole genera.</title>
        <authorList>
            <person name="Goeker M."/>
        </authorList>
    </citation>
    <scope>NUCLEOTIDE SEQUENCE [LARGE SCALE GENOMIC DNA]</scope>
    <source>
        <strain evidence="2 3">DSM 23288</strain>
    </source>
</reference>
<keyword evidence="2" id="KW-0808">Transferase</keyword>
<name>A0A840IHX0_9ACTN</name>
<dbReference type="GO" id="GO:0008757">
    <property type="term" value="F:S-adenosylmethionine-dependent methyltransferase activity"/>
    <property type="evidence" value="ECO:0007669"/>
    <property type="project" value="InterPro"/>
</dbReference>
<dbReference type="SUPFAM" id="SSF53335">
    <property type="entry name" value="S-adenosyl-L-methionine-dependent methyltransferases"/>
    <property type="match status" value="1"/>
</dbReference>
<keyword evidence="3" id="KW-1185">Reference proteome</keyword>
<evidence type="ECO:0000313" key="2">
    <source>
        <dbReference type="EMBL" id="MBB4664376.1"/>
    </source>
</evidence>
<dbReference type="InterPro" id="IPR029063">
    <property type="entry name" value="SAM-dependent_MTases_sf"/>
</dbReference>
<sequence length="310" mass="34046">MEAPSTAEDIRLVNEKYHDVAADSYDAKWGIDFGEPGQQQVLMKLRKVLGRRLDEGFGDALEIGSGTGYFSLCMLQAGVIERATCTDISPGMVETLRGNAQRLGLDVETAVTGAEDLPFEDASFDLVMGHAVLHHLPDLERAFGEFFRVLRPGGTVVFAGEPSRYGDRLAQIPKRGAGFAAPAWRWLMRARPAGAAGNGHGGSQGHHEDHALEQFVDIHAFAPGDLADVARRAGFADVNVRGEELTANWFGWTNRVLEATAEPEDVPWRWRQYAYRGYLAFQKLDDKLLEGRLPAAIFYNLLIAAHKPGA</sequence>
<dbReference type="PANTHER" id="PTHR42912:SF93">
    <property type="entry name" value="N6-ADENOSINE-METHYLTRANSFERASE TMT1A"/>
    <property type="match status" value="1"/>
</dbReference>
<protein>
    <submittedName>
        <fullName evidence="2">SAM-dependent methyltransferase</fullName>
    </submittedName>
</protein>